<feature type="region of interest" description="Disordered" evidence="1">
    <location>
        <begin position="58"/>
        <end position="90"/>
    </location>
</feature>
<accession>A0A0K1ECY5</accession>
<evidence type="ECO:0000313" key="3">
    <source>
        <dbReference type="Proteomes" id="UP000067626"/>
    </source>
</evidence>
<protein>
    <recommendedName>
        <fullName evidence="4">Transposase</fullName>
    </recommendedName>
</protein>
<reference evidence="2 3" key="1">
    <citation type="submission" date="2015-07" db="EMBL/GenBank/DDBJ databases">
        <title>Genome analysis of myxobacterium Chondromyces crocatus Cm c5 reveals a high potential for natural compound synthesis and the genetic basis for the loss of fruiting body formation.</title>
        <authorList>
            <person name="Zaburannyi N."/>
            <person name="Bunk B."/>
            <person name="Maier J."/>
            <person name="Overmann J."/>
            <person name="Mueller R."/>
        </authorList>
    </citation>
    <scope>NUCLEOTIDE SEQUENCE [LARGE SCALE GENOMIC DNA]</scope>
    <source>
        <strain evidence="2 3">Cm c5</strain>
    </source>
</reference>
<evidence type="ECO:0000256" key="1">
    <source>
        <dbReference type="SAM" id="MobiDB-lite"/>
    </source>
</evidence>
<evidence type="ECO:0000313" key="2">
    <source>
        <dbReference type="EMBL" id="AKT38704.1"/>
    </source>
</evidence>
<gene>
    <name evidence="2" type="ORF">CMC5_028520</name>
</gene>
<keyword evidence="3" id="KW-1185">Reference proteome</keyword>
<dbReference type="AlphaFoldDB" id="A0A0K1ECY5"/>
<dbReference type="EMBL" id="CP012159">
    <property type="protein sequence ID" value="AKT38704.1"/>
    <property type="molecule type" value="Genomic_DNA"/>
</dbReference>
<proteinExistence type="predicted"/>
<dbReference type="STRING" id="52.CMC5_028520"/>
<dbReference type="Proteomes" id="UP000067626">
    <property type="component" value="Chromosome"/>
</dbReference>
<name>A0A0K1ECY5_CHOCO</name>
<evidence type="ECO:0008006" key="4">
    <source>
        <dbReference type="Google" id="ProtNLM"/>
    </source>
</evidence>
<dbReference type="KEGG" id="ccro:CMC5_028520"/>
<organism evidence="2 3">
    <name type="scientific">Chondromyces crocatus</name>
    <dbReference type="NCBI Taxonomy" id="52"/>
    <lineage>
        <taxon>Bacteria</taxon>
        <taxon>Pseudomonadati</taxon>
        <taxon>Myxococcota</taxon>
        <taxon>Polyangia</taxon>
        <taxon>Polyangiales</taxon>
        <taxon>Polyangiaceae</taxon>
        <taxon>Chondromyces</taxon>
    </lineage>
</organism>
<sequence length="90" mass="10009">MDVSGNLVGSNFKGIYRTEAECKVHGFSSEPRHAHRQAHAMPLVDALFQWVRETQPSLVPKTPPARVEPRACRVPDRRHRGAATENPGPT</sequence>